<name>A0ABW4IPH3_9ACTN</name>
<dbReference type="RefSeq" id="WP_381080577.1">
    <property type="nucleotide sequence ID" value="NZ_JBHUDX010000023.1"/>
</dbReference>
<evidence type="ECO:0000313" key="4">
    <source>
        <dbReference type="EMBL" id="MFD1658448.1"/>
    </source>
</evidence>
<feature type="transmembrane region" description="Helical" evidence="2">
    <location>
        <begin position="242"/>
        <end position="261"/>
    </location>
</feature>
<gene>
    <name evidence="4" type="ORF">ACFSL4_09555</name>
</gene>
<organism evidence="4 5">
    <name type="scientific">Streptomyces caeni</name>
    <dbReference type="NCBI Taxonomy" id="2307231"/>
    <lineage>
        <taxon>Bacteria</taxon>
        <taxon>Bacillati</taxon>
        <taxon>Actinomycetota</taxon>
        <taxon>Actinomycetes</taxon>
        <taxon>Kitasatosporales</taxon>
        <taxon>Streptomycetaceae</taxon>
        <taxon>Streptomyces</taxon>
    </lineage>
</organism>
<feature type="region of interest" description="Disordered" evidence="1">
    <location>
        <begin position="192"/>
        <end position="212"/>
    </location>
</feature>
<feature type="transmembrane region" description="Helical" evidence="2">
    <location>
        <begin position="285"/>
        <end position="311"/>
    </location>
</feature>
<keyword evidence="5" id="KW-1185">Reference proteome</keyword>
<dbReference type="EMBL" id="JBHUDX010000023">
    <property type="protein sequence ID" value="MFD1658448.1"/>
    <property type="molecule type" value="Genomic_DNA"/>
</dbReference>
<keyword evidence="2" id="KW-1133">Transmembrane helix</keyword>
<feature type="transmembrane region" description="Helical" evidence="2">
    <location>
        <begin position="503"/>
        <end position="525"/>
    </location>
</feature>
<feature type="region of interest" description="Disordered" evidence="1">
    <location>
        <begin position="347"/>
        <end position="418"/>
    </location>
</feature>
<feature type="transmembrane region" description="Helical" evidence="2">
    <location>
        <begin position="317"/>
        <end position="337"/>
    </location>
</feature>
<proteinExistence type="predicted"/>
<reference evidence="5" key="1">
    <citation type="journal article" date="2019" name="Int. J. Syst. Evol. Microbiol.">
        <title>The Global Catalogue of Microorganisms (GCM) 10K type strain sequencing project: providing services to taxonomists for standard genome sequencing and annotation.</title>
        <authorList>
            <consortium name="The Broad Institute Genomics Platform"/>
            <consortium name="The Broad Institute Genome Sequencing Center for Infectious Disease"/>
            <person name="Wu L."/>
            <person name="Ma J."/>
        </authorList>
    </citation>
    <scope>NUCLEOTIDE SEQUENCE [LARGE SCALE GENOMIC DNA]</scope>
    <source>
        <strain evidence="5">CGMCC 1.12470</strain>
    </source>
</reference>
<accession>A0ABW4IPH3</accession>
<dbReference type="Proteomes" id="UP001597261">
    <property type="component" value="Unassembled WGS sequence"/>
</dbReference>
<feature type="compositionally biased region" description="Basic and acidic residues" evidence="1">
    <location>
        <begin position="369"/>
        <end position="399"/>
    </location>
</feature>
<keyword evidence="2" id="KW-0812">Transmembrane</keyword>
<dbReference type="PANTHER" id="PTHR40659">
    <property type="entry name" value="NICKEL/COBALT EFFLUX SYSTEM RCNA"/>
    <property type="match status" value="1"/>
</dbReference>
<evidence type="ECO:0000256" key="2">
    <source>
        <dbReference type="SAM" id="Phobius"/>
    </source>
</evidence>
<feature type="signal peptide" evidence="3">
    <location>
        <begin position="1"/>
        <end position="30"/>
    </location>
</feature>
<evidence type="ECO:0000256" key="3">
    <source>
        <dbReference type="SAM" id="SignalP"/>
    </source>
</evidence>
<sequence length="533" mass="54308">MNLRRLAASGAAVLTAVCALVLGPAGQAGAHPLGNFTVNRYDGLVAAPGRLRVDHVEDLAEIPATQAKPDIARLGLAEWARQRCEKAAAGSVVTVGGRPAALAVGASRAQRRPGQAGLNTLRVECRLTAPLPRGGTITLGFHSASTATGPGWREVTARGDRMTLTASSAPRTSVSRELTSYPKELLSSPADTVSASLRVRPGGPALADDRHNAPAAAVLPRGAGRWTRALDDLVARHDLTPGFAALALVVAVGLGAMHALAPGHGKTLMAAAAAARGGRARLRDVLPLAASVTVTHTLGVVALGLLVTAGSAAAPSVIAWLGLASGLLVTVAGASLVRRAWRNRARADGRPHAHEHHHGHRPAHRSPHSAREHEHAHPHTGNAHEHGHEDARPHPDPGHGHTHGVPHTHGGIPHTHPTAPTLRGTILLGFAGGLVPSPSAVVVLVGAAALGQAWFGLLLVVAYGVGLALTLTAAGFAVVGLGSGMSRVLDRRPGWARGPAVALLRRTAPLGSAFVVLALGAGLVFKGAASALG</sequence>
<keyword evidence="3" id="KW-0732">Signal</keyword>
<feature type="chain" id="PRO_5046008193" evidence="3">
    <location>
        <begin position="31"/>
        <end position="533"/>
    </location>
</feature>
<keyword evidence="2" id="KW-0472">Membrane</keyword>
<protein>
    <submittedName>
        <fullName evidence="4">Nickel transporter</fullName>
    </submittedName>
</protein>
<feature type="compositionally biased region" description="Basic residues" evidence="1">
    <location>
        <begin position="353"/>
        <end position="368"/>
    </location>
</feature>
<dbReference type="PANTHER" id="PTHR40659:SF1">
    <property type="entry name" value="NICKEL_COBALT EFFLUX SYSTEM RCNA"/>
    <property type="match status" value="1"/>
</dbReference>
<dbReference type="InterPro" id="IPR051224">
    <property type="entry name" value="NiCoT_RcnA"/>
</dbReference>
<evidence type="ECO:0000313" key="5">
    <source>
        <dbReference type="Proteomes" id="UP001597261"/>
    </source>
</evidence>
<comment type="caution">
    <text evidence="4">The sequence shown here is derived from an EMBL/GenBank/DDBJ whole genome shotgun (WGS) entry which is preliminary data.</text>
</comment>
<feature type="compositionally biased region" description="Low complexity" evidence="1">
    <location>
        <begin position="407"/>
        <end position="418"/>
    </location>
</feature>
<feature type="transmembrane region" description="Helical" evidence="2">
    <location>
        <begin position="454"/>
        <end position="482"/>
    </location>
</feature>
<feature type="transmembrane region" description="Helical" evidence="2">
    <location>
        <begin position="426"/>
        <end position="448"/>
    </location>
</feature>
<evidence type="ECO:0000256" key="1">
    <source>
        <dbReference type="SAM" id="MobiDB-lite"/>
    </source>
</evidence>